<keyword evidence="5" id="KW-1185">Reference proteome</keyword>
<dbReference type="InterPro" id="IPR036275">
    <property type="entry name" value="YdgH-like_sf"/>
</dbReference>
<protein>
    <submittedName>
        <fullName evidence="4">DUF1471 domain-containing protein</fullName>
    </submittedName>
</protein>
<dbReference type="NCBIfam" id="NF033776">
    <property type="entry name" value="stress_YhcN"/>
    <property type="match status" value="1"/>
</dbReference>
<dbReference type="OrthoDB" id="6540189at2"/>
<organism evidence="4 5">
    <name type="scientific">Erwinia psidii</name>
    <dbReference type="NCBI Taxonomy" id="69224"/>
    <lineage>
        <taxon>Bacteria</taxon>
        <taxon>Pseudomonadati</taxon>
        <taxon>Pseudomonadota</taxon>
        <taxon>Gammaproteobacteria</taxon>
        <taxon>Enterobacterales</taxon>
        <taxon>Erwiniaceae</taxon>
        <taxon>Erwinia</taxon>
    </lineage>
</organism>
<dbReference type="Pfam" id="PF07338">
    <property type="entry name" value="YdgH_BhsA-like"/>
    <property type="match status" value="1"/>
</dbReference>
<evidence type="ECO:0000313" key="4">
    <source>
        <dbReference type="EMBL" id="RQM37329.1"/>
    </source>
</evidence>
<evidence type="ECO:0000256" key="1">
    <source>
        <dbReference type="ARBA" id="ARBA00022729"/>
    </source>
</evidence>
<dbReference type="InterPro" id="IPR010854">
    <property type="entry name" value="YdgH/BhsA/McbA-like_dom"/>
</dbReference>
<dbReference type="PANTHER" id="PTHR34156">
    <property type="entry name" value="OUTER MEMBRANE PROTEIN-RELATED-RELATED"/>
    <property type="match status" value="1"/>
</dbReference>
<dbReference type="EMBL" id="RHHM01000012">
    <property type="protein sequence ID" value="RQM37329.1"/>
    <property type="molecule type" value="Genomic_DNA"/>
</dbReference>
<dbReference type="Proteomes" id="UP000279457">
    <property type="component" value="Unassembled WGS sequence"/>
</dbReference>
<dbReference type="InterPro" id="IPR051096">
    <property type="entry name" value="BhsA/McbA_stress_biofilm_assoc"/>
</dbReference>
<feature type="domain" description="YdgH/BhsA/McbA-like" evidence="3">
    <location>
        <begin position="34"/>
        <end position="87"/>
    </location>
</feature>
<dbReference type="InterPro" id="IPR047775">
    <property type="entry name" value="Stress_YhcN-like"/>
</dbReference>
<dbReference type="AlphaFoldDB" id="A0A3N6UN20"/>
<feature type="chain" id="PRO_5018226974" evidence="2">
    <location>
        <begin position="23"/>
        <end position="87"/>
    </location>
</feature>
<feature type="signal peptide" evidence="2">
    <location>
        <begin position="1"/>
        <end position="22"/>
    </location>
</feature>
<gene>
    <name evidence="4" type="ORF">EB241_15285</name>
</gene>
<dbReference type="RefSeq" id="WP_124233911.1">
    <property type="nucleotide sequence ID" value="NZ_RHHM01000012.1"/>
</dbReference>
<comment type="caution">
    <text evidence="4">The sequence shown here is derived from an EMBL/GenBank/DDBJ whole genome shotgun (WGS) entry which is preliminary data.</text>
</comment>
<dbReference type="SUPFAM" id="SSF159871">
    <property type="entry name" value="YdgH-like"/>
    <property type="match status" value="1"/>
</dbReference>
<accession>A0A3N6UN20</accession>
<reference evidence="4 5" key="1">
    <citation type="submission" date="2018-10" db="EMBL/GenBank/DDBJ databases">
        <title>Draft genome sequence for the type isolate of Erwinia psidii, agent causal of bacterial blight in guava (Psidium guajava) and wilt and die-back of Eucalyptus spp.</title>
        <authorList>
            <person name="Hermenegildo P.S."/>
            <person name="Santos S.A."/>
            <person name="Guimaraes L.M.S."/>
            <person name="Vidigal P.M.P."/>
            <person name="Pereira I.C."/>
            <person name="Badel J.L."/>
            <person name="Alfenas-Zerbini P."/>
            <person name="Ferreira M.A.S.V."/>
            <person name="Alfenas A.C."/>
        </authorList>
    </citation>
    <scope>NUCLEOTIDE SEQUENCE [LARGE SCALE GENOMIC DNA]</scope>
    <source>
        <strain evidence="4 5">IBSBF 435</strain>
    </source>
</reference>
<dbReference type="PANTHER" id="PTHR34156:SF5">
    <property type="entry name" value="OUTER MEMBRANE PROTEIN"/>
    <property type="match status" value="1"/>
</dbReference>
<sequence length="87" mass="9303">MKFNTAIATLSVLFTLSSGAFAADSVNRAQAQNMQSLGTISVSGVNASPMDIRDQLNQKAESRGATAWSVTEAYNNGNYHVTAELYK</sequence>
<evidence type="ECO:0000256" key="2">
    <source>
        <dbReference type="SAM" id="SignalP"/>
    </source>
</evidence>
<name>A0A3N6UN20_9GAMM</name>
<evidence type="ECO:0000259" key="3">
    <source>
        <dbReference type="Pfam" id="PF07338"/>
    </source>
</evidence>
<proteinExistence type="predicted"/>
<keyword evidence="1 2" id="KW-0732">Signal</keyword>
<dbReference type="Gene3D" id="3.30.1660.10">
    <property type="entry name" value="Flavin-binding protein dodecin"/>
    <property type="match status" value="1"/>
</dbReference>
<dbReference type="InterPro" id="IPR025543">
    <property type="entry name" value="Dodecin-like"/>
</dbReference>
<evidence type="ECO:0000313" key="5">
    <source>
        <dbReference type="Proteomes" id="UP000279457"/>
    </source>
</evidence>